<evidence type="ECO:0000259" key="6">
    <source>
        <dbReference type="Pfam" id="PF25469"/>
    </source>
</evidence>
<dbReference type="InterPro" id="IPR052752">
    <property type="entry name" value="NACHT-WD_repeat"/>
</dbReference>
<evidence type="ECO:0000256" key="4">
    <source>
        <dbReference type="SAM" id="Coils"/>
    </source>
</evidence>
<name>A0AAF5DQT7_STRER</name>
<feature type="repeat" description="WD" evidence="3">
    <location>
        <begin position="984"/>
        <end position="1025"/>
    </location>
</feature>
<dbReference type="SUPFAM" id="SSF52540">
    <property type="entry name" value="P-loop containing nucleoside triphosphate hydrolases"/>
    <property type="match status" value="1"/>
</dbReference>
<dbReference type="SUPFAM" id="SSF50978">
    <property type="entry name" value="WD40 repeat-like"/>
    <property type="match status" value="2"/>
</dbReference>
<dbReference type="InterPro" id="IPR036322">
    <property type="entry name" value="WD40_repeat_dom_sf"/>
</dbReference>
<proteinExistence type="predicted"/>
<evidence type="ECO:0000256" key="5">
    <source>
        <dbReference type="SAM" id="MobiDB-lite"/>
    </source>
</evidence>
<feature type="repeat" description="WD" evidence="3">
    <location>
        <begin position="1207"/>
        <end position="1243"/>
    </location>
</feature>
<protein>
    <recommendedName>
        <fullName evidence="6">NWD1/2-like winged helix-turn-helix domain-containing protein</fullName>
    </recommendedName>
</protein>
<evidence type="ECO:0000313" key="8">
    <source>
        <dbReference type="WBParaSite" id="TCONS_00015694.p1"/>
    </source>
</evidence>
<dbReference type="InterPro" id="IPR020472">
    <property type="entry name" value="WD40_PAC1"/>
</dbReference>
<feature type="region of interest" description="Disordered" evidence="5">
    <location>
        <begin position="1524"/>
        <end position="1545"/>
    </location>
</feature>
<dbReference type="SMART" id="SM00320">
    <property type="entry name" value="WD40"/>
    <property type="match status" value="12"/>
</dbReference>
<keyword evidence="1 3" id="KW-0853">WD repeat</keyword>
<feature type="coiled-coil region" evidence="4">
    <location>
        <begin position="2025"/>
        <end position="2052"/>
    </location>
</feature>
<evidence type="ECO:0000256" key="1">
    <source>
        <dbReference type="ARBA" id="ARBA00022574"/>
    </source>
</evidence>
<keyword evidence="4" id="KW-0175">Coiled coil</keyword>
<evidence type="ECO:0000256" key="2">
    <source>
        <dbReference type="ARBA" id="ARBA00022737"/>
    </source>
</evidence>
<dbReference type="InterPro" id="IPR027417">
    <property type="entry name" value="P-loop_NTPase"/>
</dbReference>
<reference evidence="8" key="1">
    <citation type="submission" date="2024-02" db="UniProtKB">
        <authorList>
            <consortium name="WormBaseParasite"/>
        </authorList>
    </citation>
    <scope>IDENTIFICATION</scope>
</reference>
<dbReference type="CDD" id="cd00200">
    <property type="entry name" value="WD40"/>
    <property type="match status" value="1"/>
</dbReference>
<dbReference type="InterPro" id="IPR001680">
    <property type="entry name" value="WD40_rpt"/>
</dbReference>
<keyword evidence="2" id="KW-0677">Repeat</keyword>
<dbReference type="Pfam" id="PF00400">
    <property type="entry name" value="WD40"/>
    <property type="match status" value="7"/>
</dbReference>
<keyword evidence="7" id="KW-1185">Reference proteome</keyword>
<accession>A0AAF5DQT7</accession>
<dbReference type="AlphaFoldDB" id="A0AAF5DQT7"/>
<dbReference type="PROSITE" id="PS50082">
    <property type="entry name" value="WD_REPEATS_2"/>
    <property type="match status" value="5"/>
</dbReference>
<feature type="repeat" description="WD" evidence="3">
    <location>
        <begin position="900"/>
        <end position="941"/>
    </location>
</feature>
<organism evidence="7 8">
    <name type="scientific">Strongyloides stercoralis</name>
    <name type="common">Threadworm</name>
    <dbReference type="NCBI Taxonomy" id="6248"/>
    <lineage>
        <taxon>Eukaryota</taxon>
        <taxon>Metazoa</taxon>
        <taxon>Ecdysozoa</taxon>
        <taxon>Nematoda</taxon>
        <taxon>Chromadorea</taxon>
        <taxon>Rhabditida</taxon>
        <taxon>Tylenchina</taxon>
        <taxon>Panagrolaimomorpha</taxon>
        <taxon>Strongyloidoidea</taxon>
        <taxon>Strongyloididae</taxon>
        <taxon>Strongyloides</taxon>
    </lineage>
</organism>
<dbReference type="InterPro" id="IPR057588">
    <property type="entry name" value="NWD1/2-like_WH"/>
</dbReference>
<feature type="repeat" description="WD" evidence="3">
    <location>
        <begin position="1338"/>
        <end position="1379"/>
    </location>
</feature>
<dbReference type="Pfam" id="PF25469">
    <property type="entry name" value="WHD_NWD1"/>
    <property type="match status" value="1"/>
</dbReference>
<feature type="repeat" description="WD" evidence="3">
    <location>
        <begin position="1380"/>
        <end position="1421"/>
    </location>
</feature>
<evidence type="ECO:0000256" key="3">
    <source>
        <dbReference type="PROSITE-ProRule" id="PRU00221"/>
    </source>
</evidence>
<dbReference type="InterPro" id="IPR015943">
    <property type="entry name" value="WD40/YVTN_repeat-like_dom_sf"/>
</dbReference>
<dbReference type="PANTHER" id="PTHR19871">
    <property type="entry name" value="BETA TRANSDUCIN-RELATED PROTEIN"/>
    <property type="match status" value="1"/>
</dbReference>
<dbReference type="WBParaSite" id="TCONS_00015694.p1">
    <property type="protein sequence ID" value="TCONS_00015694.p1"/>
    <property type="gene ID" value="XLOC_010409"/>
</dbReference>
<sequence>MFRVDKTIKEENVKSAGKDIIYKSSSVNNRKILLIFPTFEEFFYEKFEFIKHGIQDIQTCGAGLGVDIEWYTFSGNYDDLINYELLLQLLNEEHTIVICFLGNKIGYYMPPMEIDFNTFDVLREKLFEMSTDVKILDKFYILKESKKGKKYCLQKNYLKDILGIEMLIKMLKKVENNENKLLKSYIKHIVEIMMSQKNSNHIYIQRRFKKMPLEENNPIFSEIQQLEYNEIENLKNIISENYDKNNIFSFLLPCTSQTYDNWITTKDGENYGINFVEKISEKIKQLIDNNCTIQLPQTNIINSSIYIDMVDITKREQVTHQQYYIQSKPLKWGIKENLEKISKNVFNMNEDGKWCIILKGDNGIGKTSHLLFLHEALQNNNNCISFIRFLGLTPFSIYDHEIFRNILFLLDNCTNSNQISFNDSLEIPIILKNIEKLIKKIDKKVYILIDDIHLLRTSKNINGNFQFINKIPNLYIICTIPNNIECNYIPNNEYILLNKPTIEESIEIIKLNASKSNIKIGVECLTNLRLYLNEHNDSMAGALVVAQLLAYNIPVELKKTAVINLVYHLETLYGETFIKKLIRYFVCTSFGFTTLEVTTLFNFSSKPLSYVNEEIPDLNISKDILTILTKYNMLFDFFIIDNQVVYKLKHTIFKKQFIKNYLYETGCNIKEMNQITNMEMASIYFDTCNYEENEEIVFNGYMFPQPLIRENGKINLRKVLYQWKYLLKGGKSQNLKEFTLCNFEYIEAITRANGLGYLISVFDESCEKLLDHDLLVFYLQVIIPSINTLLRDSSQIAPECIGRLRYTRESNSQNLNSIVEQAMAWVDMYDSSPLLVPLTCWISPPKMDEIFKVSLPNWSGKGIVAQPTINYQNILLTGNLEDPNTIYLYNISSQTIDVTFTGHTKKVTCLSISCNGINFASGSFDGTIKIWDLYNIDNVKTIQITKAKVNCCLYSHNSKFIASGTTDSIASIIDIESGEIIASFPEHTGSVICLQLTSNDEFLIVGSGDFAVMVYNIEEKCLISKLEGLMAPVTCMSLTTNDAFVVVACEDETIRVYSLISSQELHELSGHDCRVSSIAVSADDCQIFVGINSKIICYDLHNSQIIDILECGEKLPIGSIQTTYDNSFIIAGCGKELHMWNIQSKNCNDNCNNNTFSREISEDNSICCVKMSPDEKSTCCGTVSGVIALWDLEVCQCIWTQTHKIGSAITAIEFTDDSFYLISGCSEGQMCLWEADKGQLMKVIKIHTLSITTLYFIGGSIPTYKVFSCDKGDNSHIWNLTPLDDSQNFFTVLISFSDVESPILFKKHQKLILGEFSKNRNEIQIYHVYDDSVNLKGKAYHTESITCYNFDRNEKILVTGSKDQSLKIWQLENGYLTQVLVGHDSAVTCCAVNDNGNIVVSNSQDKHLIIWDAKTGTVKSSIKTCHLINIVEITADGLVIITADNNGWIEAWSSSYGTLLSSFNTYNTISSLLISVDSNRIVCPLLNVPQLPILCLHNTPAGIIQRHMSINDKTLHRINSAASYTSTLSESRPKTSKKSSKKIENGKCVEEDDKKVNGNNNIKKPQLLTVATSKTVTTNNNNNNSQQTSKVDSENVRFRDNASIVSHTPISFAANSKTGRNGEQLKSTLCKLDEIYQNLISQKKLIEDDLKKYINLKKNSFKSISKLKSYHNIHIPPFNEIQTKYDLTLEKNIVLKEELLTLESNILYEKKRLDNLLSASFKCENQTFSYNKKVSKENFNKFERHKEYIEKEIEICRINLDKICLKRKLTDEIINRMVDDIKNAIGIVYLVSSNMKIAQKCNNKIFQFSKTNALKKKILLFENLPYENDDDNWLLFAERYIECTFTDFPLNKNFQSFNQIKINEICKKKDSYKVILNMIEEVLNKDMKKLIDVKEDIKKYEKIIEEENNKLKLSIVPDVLSNDYVYDKFVIQNVEEELYIAIYKLKIQKEWIKDCKNFFNEIPLSLTKDKQNFLNKNIGFSNKLDNNSLEKNYINQIYNSYNQIKKIKNEIKIIRRNILARKSEKFLLNEKLDELKTIMKELEKKEKTYDKLFFTHSTQRDVEDKIFNENNIANINKNKDLENLRMLHESNKNYINEMIIKIENLKNDNIKIDNLIEKEKILYSQNTTQLQLVENKLIIQKQQKPISIISNYLNSLKQEKSSLIKNISYLEKEILKVSEIRKNIIEKTII</sequence>
<dbReference type="PROSITE" id="PS50294">
    <property type="entry name" value="WD_REPEATS_REGION"/>
    <property type="match status" value="3"/>
</dbReference>
<feature type="domain" description="NWD1/2-like winged helix-turn-helix" evidence="6">
    <location>
        <begin position="567"/>
        <end position="663"/>
    </location>
</feature>
<dbReference type="Proteomes" id="UP000035681">
    <property type="component" value="Unplaced"/>
</dbReference>
<dbReference type="Gene3D" id="2.130.10.10">
    <property type="entry name" value="YVTN repeat-like/Quinoprotein amine dehydrogenase"/>
    <property type="match status" value="4"/>
</dbReference>
<dbReference type="PRINTS" id="PR00320">
    <property type="entry name" value="GPROTEINBRPT"/>
</dbReference>
<evidence type="ECO:0000313" key="7">
    <source>
        <dbReference type="Proteomes" id="UP000035681"/>
    </source>
</evidence>
<dbReference type="PANTHER" id="PTHR19871:SF38">
    <property type="entry name" value="PROTEIN QUI-1"/>
    <property type="match status" value="1"/>
</dbReference>